<evidence type="ECO:0000313" key="2">
    <source>
        <dbReference type="Proteomes" id="UP000295611"/>
    </source>
</evidence>
<proteinExistence type="predicted"/>
<dbReference type="Proteomes" id="UP000295611">
    <property type="component" value="Unassembled WGS sequence"/>
</dbReference>
<dbReference type="AlphaFoldDB" id="A0A4V3DUH9"/>
<organism evidence="1 2">
    <name type="scientific">Paludibacterium purpuratum</name>
    <dbReference type="NCBI Taxonomy" id="1144873"/>
    <lineage>
        <taxon>Bacteria</taxon>
        <taxon>Pseudomonadati</taxon>
        <taxon>Pseudomonadota</taxon>
        <taxon>Betaproteobacteria</taxon>
        <taxon>Neisseriales</taxon>
        <taxon>Chromobacteriaceae</taxon>
        <taxon>Paludibacterium</taxon>
    </lineage>
</organism>
<comment type="caution">
    <text evidence="1">The sequence shown here is derived from an EMBL/GenBank/DDBJ whole genome shotgun (WGS) entry which is preliminary data.</text>
</comment>
<sequence length="65" mass="7580">MSMGNGWTPERRAWQAELIRQWKPWEKSTGPRTEEGKENSQYNALKHYMRCAEEIDAGTGLKPRS</sequence>
<protein>
    <submittedName>
        <fullName evidence="1">Uncharacterized protein</fullName>
    </submittedName>
</protein>
<dbReference type="EMBL" id="SNZP01000017">
    <property type="protein sequence ID" value="TDR72019.1"/>
    <property type="molecule type" value="Genomic_DNA"/>
</dbReference>
<gene>
    <name evidence="1" type="ORF">DFP86_11727</name>
</gene>
<keyword evidence="2" id="KW-1185">Reference proteome</keyword>
<evidence type="ECO:0000313" key="1">
    <source>
        <dbReference type="EMBL" id="TDR72019.1"/>
    </source>
</evidence>
<reference evidence="1 2" key="1">
    <citation type="submission" date="2019-03" db="EMBL/GenBank/DDBJ databases">
        <title>Genomic Encyclopedia of Type Strains, Phase III (KMG-III): the genomes of soil and plant-associated and newly described type strains.</title>
        <authorList>
            <person name="Whitman W."/>
        </authorList>
    </citation>
    <scope>NUCLEOTIDE SEQUENCE [LARGE SCALE GENOMIC DNA]</scope>
    <source>
        <strain evidence="1 2">CECT 8976</strain>
    </source>
</reference>
<accession>A0A4V3DUH9</accession>
<name>A0A4V3DUH9_9NEIS</name>